<protein>
    <recommendedName>
        <fullName evidence="6">Large ribosomal subunit protein uL10</fullName>
    </recommendedName>
    <alternativeName>
        <fullName evidence="6">Acidic ribosomal protein P0 homolog</fullName>
    </alternativeName>
</protein>
<dbReference type="Pfam" id="PF00466">
    <property type="entry name" value="Ribosomal_L10"/>
    <property type="match status" value="1"/>
</dbReference>
<dbReference type="Pfam" id="PF17777">
    <property type="entry name" value="RL10P_insert"/>
    <property type="match status" value="1"/>
</dbReference>
<dbReference type="KEGG" id="mpi:Mpet_2126"/>
<dbReference type="PANTHER" id="PTHR45699">
    <property type="entry name" value="60S ACIDIC RIBOSOMAL PROTEIN P0"/>
    <property type="match status" value="1"/>
</dbReference>
<accession>E1RJZ0</accession>
<dbReference type="InterPro" id="IPR022909">
    <property type="entry name" value="Ribosomal_uL10_arc"/>
</dbReference>
<gene>
    <name evidence="6" type="primary">rpl10</name>
    <name evidence="6" type="synonym">rplP0</name>
    <name evidence="8" type="ordered locus">Mpet_2126</name>
</gene>
<dbReference type="Gene3D" id="3.30.70.1730">
    <property type="match status" value="1"/>
</dbReference>
<evidence type="ECO:0000256" key="5">
    <source>
        <dbReference type="ARBA" id="ARBA00023274"/>
    </source>
</evidence>
<organism evidence="8 9">
    <name type="scientific">Methanolacinia petrolearia (strain DSM 11571 / OCM 486 / SEBR 4847)</name>
    <name type="common">Methanoplanus petrolearius</name>
    <dbReference type="NCBI Taxonomy" id="679926"/>
    <lineage>
        <taxon>Archaea</taxon>
        <taxon>Methanobacteriati</taxon>
        <taxon>Methanobacteriota</taxon>
        <taxon>Stenosarchaea group</taxon>
        <taxon>Methanomicrobia</taxon>
        <taxon>Methanomicrobiales</taxon>
        <taxon>Methanomicrobiaceae</taxon>
        <taxon>Methanolacinia</taxon>
    </lineage>
</organism>
<dbReference type="InterPro" id="IPR001790">
    <property type="entry name" value="Ribosomal_uL10"/>
</dbReference>
<dbReference type="Gene3D" id="3.90.105.20">
    <property type="match status" value="1"/>
</dbReference>
<dbReference type="NCBIfam" id="NF003098">
    <property type="entry name" value="PRK04019.1-5"/>
    <property type="match status" value="1"/>
</dbReference>
<dbReference type="GO" id="GO:0000027">
    <property type="term" value="P:ribosomal large subunit assembly"/>
    <property type="evidence" value="ECO:0007669"/>
    <property type="project" value="TreeGrafter"/>
</dbReference>
<reference evidence="8 9" key="1">
    <citation type="journal article" date="2010" name="Stand. Genomic Sci.">
        <title>Complete genome sequence of Methanoplanus petrolearius type strain (SEBR 4847).</title>
        <authorList>
            <person name="Brambilla E."/>
            <person name="Djao O.D."/>
            <person name="Daligault H."/>
            <person name="Lapidus A."/>
            <person name="Lucas S."/>
            <person name="Hammon N."/>
            <person name="Nolan M."/>
            <person name="Tice H."/>
            <person name="Cheng J.F."/>
            <person name="Han C."/>
            <person name="Tapia R."/>
            <person name="Goodwin L."/>
            <person name="Pitluck S."/>
            <person name="Liolios K."/>
            <person name="Ivanova N."/>
            <person name="Mavromatis K."/>
            <person name="Mikhailova N."/>
            <person name="Pati A."/>
            <person name="Chen A."/>
            <person name="Palaniappan K."/>
            <person name="Land M."/>
            <person name="Hauser L."/>
            <person name="Chang Y.J."/>
            <person name="Jeffries C.D."/>
            <person name="Rohde M."/>
            <person name="Spring S."/>
            <person name="Sikorski J."/>
            <person name="Goker M."/>
            <person name="Woyke T."/>
            <person name="Bristow J."/>
            <person name="Eisen J.A."/>
            <person name="Markowitz V."/>
            <person name="Hugenholtz P."/>
            <person name="Kyrpides N.C."/>
            <person name="Klenk H.P."/>
        </authorList>
    </citation>
    <scope>NUCLEOTIDE SEQUENCE [LARGE SCALE GENOMIC DNA]</scope>
    <source>
        <strain evidence="9">DSM 11571 / OCM 486 / SEBR 4847</strain>
    </source>
</reference>
<feature type="domain" description="Large ribosomal subunit protein uL10-like insertion" evidence="7">
    <location>
        <begin position="110"/>
        <end position="180"/>
    </location>
</feature>
<dbReference type="InterPro" id="IPR043164">
    <property type="entry name" value="Ribosomal_uL10-like_insert_sf"/>
</dbReference>
<comment type="similarity">
    <text evidence="1 6">Belongs to the universal ribosomal protein uL10 family.</text>
</comment>
<dbReference type="GO" id="GO:0070180">
    <property type="term" value="F:large ribosomal subunit rRNA binding"/>
    <property type="evidence" value="ECO:0007669"/>
    <property type="project" value="UniProtKB-UniRule"/>
</dbReference>
<dbReference type="STRING" id="679926.Mpet_2126"/>
<proteinExistence type="inferred from homology"/>
<evidence type="ECO:0000256" key="3">
    <source>
        <dbReference type="ARBA" id="ARBA00022884"/>
    </source>
</evidence>
<dbReference type="RefSeq" id="WP_013330051.1">
    <property type="nucleotide sequence ID" value="NC_014507.1"/>
</dbReference>
<dbReference type="InterPro" id="IPR050323">
    <property type="entry name" value="Ribosomal_protein_uL10"/>
</dbReference>
<dbReference type="SUPFAM" id="SSF160369">
    <property type="entry name" value="Ribosomal protein L10-like"/>
    <property type="match status" value="1"/>
</dbReference>
<dbReference type="GO" id="GO:0022625">
    <property type="term" value="C:cytosolic large ribosomal subunit"/>
    <property type="evidence" value="ECO:0007669"/>
    <property type="project" value="TreeGrafter"/>
</dbReference>
<keyword evidence="4 6" id="KW-0689">Ribosomal protein</keyword>
<dbReference type="OrthoDB" id="30930at2157"/>
<dbReference type="HAMAP" id="MF_00280">
    <property type="entry name" value="Ribosomal_uL10_arch"/>
    <property type="match status" value="1"/>
</dbReference>
<dbReference type="Proteomes" id="UP000006565">
    <property type="component" value="Chromosome"/>
</dbReference>
<keyword evidence="9" id="KW-1185">Reference proteome</keyword>
<keyword evidence="2 6" id="KW-0699">rRNA-binding</keyword>
<dbReference type="GO" id="GO:0003735">
    <property type="term" value="F:structural constituent of ribosome"/>
    <property type="evidence" value="ECO:0007669"/>
    <property type="project" value="TreeGrafter"/>
</dbReference>
<evidence type="ECO:0000256" key="4">
    <source>
        <dbReference type="ARBA" id="ARBA00022980"/>
    </source>
</evidence>
<dbReference type="AlphaFoldDB" id="E1RJZ0"/>
<dbReference type="GeneID" id="9744608"/>
<keyword evidence="3 6" id="KW-0694">RNA-binding</keyword>
<dbReference type="GO" id="GO:0002181">
    <property type="term" value="P:cytoplasmic translation"/>
    <property type="evidence" value="ECO:0007669"/>
    <property type="project" value="TreeGrafter"/>
</dbReference>
<dbReference type="EMBL" id="CP002117">
    <property type="protein sequence ID" value="ADN36874.1"/>
    <property type="molecule type" value="Genomic_DNA"/>
</dbReference>
<keyword evidence="5 6" id="KW-0687">Ribonucleoprotein</keyword>
<evidence type="ECO:0000256" key="6">
    <source>
        <dbReference type="HAMAP-Rule" id="MF_00280"/>
    </source>
</evidence>
<dbReference type="Gene3D" id="6.10.140.760">
    <property type="match status" value="1"/>
</dbReference>
<sequence length="282" mass="30942">MPLYTTHLPQWKKDEVGKIKELSEQYKLTGLVDLHGIPAKQLQEMRRDLRGSAVLKMTRNTLIEHAFSQLGGDISEINSYIDGQSALIYTNENPFKLYKKLKETMTKMVAKPGDIAPEDISVSKGPTAFPPGPIVGQLQQAGIPAAIESGKVVIRENKTVVKAGEEISAKMADVLAKLDVRPIDVGLNLQIACYEGTFFEPKTLDIDENKYFNNVVLAAQQAFNLSVNAAYPTTTTAGAIIGKAVREARNLGVEAAVYEKDVVEMIIGRAQREMLALRAIVE</sequence>
<name>E1RJZ0_METP4</name>
<dbReference type="PANTHER" id="PTHR45699:SF3">
    <property type="entry name" value="LARGE RIBOSOMAL SUBUNIT PROTEIN UL10"/>
    <property type="match status" value="1"/>
</dbReference>
<evidence type="ECO:0000313" key="8">
    <source>
        <dbReference type="EMBL" id="ADN36874.1"/>
    </source>
</evidence>
<dbReference type="CDD" id="cd05795">
    <property type="entry name" value="Ribosomal_P0_L10e"/>
    <property type="match status" value="1"/>
</dbReference>
<comment type="subunit">
    <text evidence="6">Part of the 50S ribosomal subunit. Forms part of the ribosomal stalk which helps the ribosome interact with GTP-bound translation factors. Forms a heptameric L10(L12)2(L12)2(L12)2 complex, where L10 forms an elongated spine to which the L12 dimers bind in a sequential fashion.</text>
</comment>
<evidence type="ECO:0000259" key="7">
    <source>
        <dbReference type="Pfam" id="PF17777"/>
    </source>
</evidence>
<evidence type="ECO:0000313" key="9">
    <source>
        <dbReference type="Proteomes" id="UP000006565"/>
    </source>
</evidence>
<comment type="function">
    <text evidence="6">Forms part of the ribosomal stalk, playing a central role in the interaction of the ribosome with GTP-bound translation factors.</text>
</comment>
<dbReference type="InterPro" id="IPR043141">
    <property type="entry name" value="Ribosomal_uL10-like_sf"/>
</dbReference>
<dbReference type="InterPro" id="IPR040637">
    <property type="entry name" value="Ribosomal_uL10-like_insert"/>
</dbReference>
<dbReference type="HOGENOM" id="CLU_053173_0_0_2"/>
<dbReference type="eggNOG" id="arCOG04288">
    <property type="taxonomic scope" value="Archaea"/>
</dbReference>
<evidence type="ECO:0000256" key="2">
    <source>
        <dbReference type="ARBA" id="ARBA00022730"/>
    </source>
</evidence>
<evidence type="ECO:0000256" key="1">
    <source>
        <dbReference type="ARBA" id="ARBA00008889"/>
    </source>
</evidence>